<name>A0A3M0K411_HIRRU</name>
<dbReference type="Proteomes" id="UP000269221">
    <property type="component" value="Unassembled WGS sequence"/>
</dbReference>
<proteinExistence type="predicted"/>
<accession>A0A3M0K411</accession>
<gene>
    <name evidence="1" type="ORF">DUI87_15491</name>
</gene>
<protein>
    <submittedName>
        <fullName evidence="1">Uncharacterized protein</fullName>
    </submittedName>
</protein>
<dbReference type="EMBL" id="QRBI01000119">
    <property type="protein sequence ID" value="RMC08019.1"/>
    <property type="molecule type" value="Genomic_DNA"/>
</dbReference>
<sequence>MYDPRNLKVLKYNWKISPLQPFPNGIFQKIRCGKEEQEMHGMVHNLMAVAFSQEHGSTEKIRSIIFEMCSLKKQRSLYILFIVPQFEAIPVIPDPDEESHSIFPVGPCRSWKVLGGLHSGGASTVLIDNSYFYILKKEDILEKPL</sequence>
<comment type="caution">
    <text evidence="1">The sequence shown here is derived from an EMBL/GenBank/DDBJ whole genome shotgun (WGS) entry which is preliminary data.</text>
</comment>
<organism evidence="1 2">
    <name type="scientific">Hirundo rustica rustica</name>
    <dbReference type="NCBI Taxonomy" id="333673"/>
    <lineage>
        <taxon>Eukaryota</taxon>
        <taxon>Metazoa</taxon>
        <taxon>Chordata</taxon>
        <taxon>Craniata</taxon>
        <taxon>Vertebrata</taxon>
        <taxon>Euteleostomi</taxon>
        <taxon>Archelosauria</taxon>
        <taxon>Archosauria</taxon>
        <taxon>Dinosauria</taxon>
        <taxon>Saurischia</taxon>
        <taxon>Theropoda</taxon>
        <taxon>Coelurosauria</taxon>
        <taxon>Aves</taxon>
        <taxon>Neognathae</taxon>
        <taxon>Neoaves</taxon>
        <taxon>Telluraves</taxon>
        <taxon>Australaves</taxon>
        <taxon>Passeriformes</taxon>
        <taxon>Sylvioidea</taxon>
        <taxon>Hirundinidae</taxon>
        <taxon>Hirundo</taxon>
    </lineage>
</organism>
<evidence type="ECO:0000313" key="1">
    <source>
        <dbReference type="EMBL" id="RMC08019.1"/>
    </source>
</evidence>
<reference evidence="1 2" key="1">
    <citation type="submission" date="2018-07" db="EMBL/GenBank/DDBJ databases">
        <title>A high quality draft genome assembly of the barn swallow (H. rustica rustica).</title>
        <authorList>
            <person name="Formenti G."/>
            <person name="Chiara M."/>
            <person name="Poveda L."/>
            <person name="Francoijs K.-J."/>
            <person name="Bonisoli-Alquati A."/>
            <person name="Canova L."/>
            <person name="Gianfranceschi L."/>
            <person name="Horner D.S."/>
            <person name="Saino N."/>
        </authorList>
    </citation>
    <scope>NUCLEOTIDE SEQUENCE [LARGE SCALE GENOMIC DNA]</scope>
    <source>
        <strain evidence="1">Chelidonia</strain>
        <tissue evidence="1">Blood</tissue>
    </source>
</reference>
<keyword evidence="2" id="KW-1185">Reference proteome</keyword>
<dbReference type="AlphaFoldDB" id="A0A3M0K411"/>
<evidence type="ECO:0000313" key="2">
    <source>
        <dbReference type="Proteomes" id="UP000269221"/>
    </source>
</evidence>